<sequence length="139" mass="15743">MVKCLNGESYLLTASFDDCRIWISLLLPCPGPRSDFLAQDQKQTCLGALCSQMRYDSFENSGKFPTIQRPDACGFGVPTRFDSFAEFAPTETFTFVSNRVVCRCNRDLWNPRSEFVASRAEDHKRSFSVHDAGKPRKIS</sequence>
<protein>
    <submittedName>
        <fullName evidence="1">Uncharacterized protein</fullName>
    </submittedName>
</protein>
<name>A0A0F9LNC9_9ZZZZ</name>
<dbReference type="AlphaFoldDB" id="A0A0F9LNC9"/>
<organism evidence="1">
    <name type="scientific">marine sediment metagenome</name>
    <dbReference type="NCBI Taxonomy" id="412755"/>
    <lineage>
        <taxon>unclassified sequences</taxon>
        <taxon>metagenomes</taxon>
        <taxon>ecological metagenomes</taxon>
    </lineage>
</organism>
<evidence type="ECO:0000313" key="1">
    <source>
        <dbReference type="EMBL" id="KKM88726.1"/>
    </source>
</evidence>
<dbReference type="EMBL" id="LAZR01006921">
    <property type="protein sequence ID" value="KKM88726.1"/>
    <property type="molecule type" value="Genomic_DNA"/>
</dbReference>
<comment type="caution">
    <text evidence="1">The sequence shown here is derived from an EMBL/GenBank/DDBJ whole genome shotgun (WGS) entry which is preliminary data.</text>
</comment>
<accession>A0A0F9LNC9</accession>
<proteinExistence type="predicted"/>
<reference evidence="1" key="1">
    <citation type="journal article" date="2015" name="Nature">
        <title>Complex archaea that bridge the gap between prokaryotes and eukaryotes.</title>
        <authorList>
            <person name="Spang A."/>
            <person name="Saw J.H."/>
            <person name="Jorgensen S.L."/>
            <person name="Zaremba-Niedzwiedzka K."/>
            <person name="Martijn J."/>
            <person name="Lind A.E."/>
            <person name="van Eijk R."/>
            <person name="Schleper C."/>
            <person name="Guy L."/>
            <person name="Ettema T.J."/>
        </authorList>
    </citation>
    <scope>NUCLEOTIDE SEQUENCE</scope>
</reference>
<gene>
    <name evidence="1" type="ORF">LCGC14_1255820</name>
</gene>